<keyword evidence="4" id="KW-0812">Transmembrane</keyword>
<dbReference type="GO" id="GO:0051879">
    <property type="term" value="F:Hsp90 protein binding"/>
    <property type="evidence" value="ECO:0007669"/>
    <property type="project" value="TreeGrafter"/>
</dbReference>
<evidence type="ECO:0000256" key="4">
    <source>
        <dbReference type="SAM" id="Phobius"/>
    </source>
</evidence>
<dbReference type="InterPro" id="IPR007051">
    <property type="entry name" value="CHORD_dom"/>
</dbReference>
<evidence type="ECO:0000256" key="3">
    <source>
        <dbReference type="ARBA" id="ARBA00022833"/>
    </source>
</evidence>
<dbReference type="Pfam" id="PF04968">
    <property type="entry name" value="CHORD"/>
    <property type="match status" value="1"/>
</dbReference>
<dbReference type="Gene3D" id="4.10.1130.20">
    <property type="match status" value="1"/>
</dbReference>
<keyword evidence="2" id="KW-0677">Repeat</keyword>
<proteinExistence type="predicted"/>
<accession>A0AAF0V3S2</accession>
<dbReference type="FunFam" id="4.10.1130.20:FF:000003">
    <property type="entry name" value="Cysteine and histidine-rich domain-containing protein RAR1"/>
    <property type="match status" value="1"/>
</dbReference>
<dbReference type="PANTHER" id="PTHR47895:SF2">
    <property type="entry name" value="CYSTEINE AND HISTIDINE-RICH DOMAIN-CONTAINING PROTEIN RAR1"/>
    <property type="match status" value="1"/>
</dbReference>
<sequence length="247" mass="27256">MERLRCQRIGCNATFTEDDNPEGSCTYHDSFAFTILVVLIAHGLLGIAFELNLYFMMERSSGVVARKKVMISVYFLKFLGGCKTGKHTTEKPVIATPSATKNKAIPVPVSVPAPMTNASPKEACPRCHQGFFCSDHGSQPREAIPKASNAVTSVPSESNTVVQQDHPAPVKKKIDINEPQICKNKSCGKTFTEKENHDTACSYHPGPAIFHDRMKGWKCCDVHVKEFDEFMTIPPCTKGWHNADPVS</sequence>
<dbReference type="InterPro" id="IPR043316">
    <property type="entry name" value="RAR1"/>
</dbReference>
<dbReference type="GO" id="GO:0042742">
    <property type="term" value="P:defense response to bacterium"/>
    <property type="evidence" value="ECO:0007669"/>
    <property type="project" value="TreeGrafter"/>
</dbReference>
<protein>
    <recommendedName>
        <fullName evidence="5">CHORD domain-containing protein</fullName>
    </recommendedName>
</protein>
<keyword evidence="1" id="KW-0479">Metal-binding</keyword>
<keyword evidence="3" id="KW-0862">Zinc</keyword>
<dbReference type="GO" id="GO:0046872">
    <property type="term" value="F:metal ion binding"/>
    <property type="evidence" value="ECO:0007669"/>
    <property type="project" value="UniProtKB-KW"/>
</dbReference>
<dbReference type="GO" id="GO:0005737">
    <property type="term" value="C:cytoplasm"/>
    <property type="evidence" value="ECO:0007669"/>
    <property type="project" value="TreeGrafter"/>
</dbReference>
<reference evidence="6" key="1">
    <citation type="submission" date="2023-08" db="EMBL/GenBank/DDBJ databases">
        <title>A de novo genome assembly of Solanum verrucosum Schlechtendal, a Mexican diploid species geographically isolated from the other diploid A-genome species in potato relatives.</title>
        <authorList>
            <person name="Hosaka K."/>
        </authorList>
    </citation>
    <scope>NUCLEOTIDE SEQUENCE</scope>
    <source>
        <tissue evidence="6">Young leaves</tissue>
    </source>
</reference>
<dbReference type="GO" id="GO:0005634">
    <property type="term" value="C:nucleus"/>
    <property type="evidence" value="ECO:0007669"/>
    <property type="project" value="TreeGrafter"/>
</dbReference>
<keyword evidence="4" id="KW-1133">Transmembrane helix</keyword>
<evidence type="ECO:0000256" key="2">
    <source>
        <dbReference type="ARBA" id="ARBA00022737"/>
    </source>
</evidence>
<feature type="domain" description="CHORD" evidence="5">
    <location>
        <begin position="182"/>
        <end position="241"/>
    </location>
</feature>
<dbReference type="PROSITE" id="PS51401">
    <property type="entry name" value="CHORD"/>
    <property type="match status" value="1"/>
</dbReference>
<dbReference type="Proteomes" id="UP001234989">
    <property type="component" value="Chromosome 11"/>
</dbReference>
<name>A0AAF0V3S2_SOLVR</name>
<evidence type="ECO:0000313" key="6">
    <source>
        <dbReference type="EMBL" id="WMV56301.1"/>
    </source>
</evidence>
<dbReference type="EMBL" id="CP133622">
    <property type="protein sequence ID" value="WMV56301.1"/>
    <property type="molecule type" value="Genomic_DNA"/>
</dbReference>
<evidence type="ECO:0000259" key="5">
    <source>
        <dbReference type="PROSITE" id="PS51401"/>
    </source>
</evidence>
<organism evidence="6 7">
    <name type="scientific">Solanum verrucosum</name>
    <dbReference type="NCBI Taxonomy" id="315347"/>
    <lineage>
        <taxon>Eukaryota</taxon>
        <taxon>Viridiplantae</taxon>
        <taxon>Streptophyta</taxon>
        <taxon>Embryophyta</taxon>
        <taxon>Tracheophyta</taxon>
        <taxon>Spermatophyta</taxon>
        <taxon>Magnoliopsida</taxon>
        <taxon>eudicotyledons</taxon>
        <taxon>Gunneridae</taxon>
        <taxon>Pentapetalae</taxon>
        <taxon>asterids</taxon>
        <taxon>lamiids</taxon>
        <taxon>Solanales</taxon>
        <taxon>Solanaceae</taxon>
        <taxon>Solanoideae</taxon>
        <taxon>Solaneae</taxon>
        <taxon>Solanum</taxon>
    </lineage>
</organism>
<evidence type="ECO:0000256" key="1">
    <source>
        <dbReference type="ARBA" id="ARBA00022723"/>
    </source>
</evidence>
<dbReference type="PANTHER" id="PTHR47895">
    <property type="entry name" value="CYSTEINE AND HISTIDINE-RICH DOMAIN-CONTAINING PROTEIN RAR1"/>
    <property type="match status" value="1"/>
</dbReference>
<keyword evidence="4" id="KW-0472">Membrane</keyword>
<gene>
    <name evidence="6" type="ORF">MTR67_049686</name>
</gene>
<keyword evidence="7" id="KW-1185">Reference proteome</keyword>
<evidence type="ECO:0000313" key="7">
    <source>
        <dbReference type="Proteomes" id="UP001234989"/>
    </source>
</evidence>
<dbReference type="GO" id="GO:0050832">
    <property type="term" value="P:defense response to fungus"/>
    <property type="evidence" value="ECO:0007669"/>
    <property type="project" value="TreeGrafter"/>
</dbReference>
<feature type="transmembrane region" description="Helical" evidence="4">
    <location>
        <begin position="31"/>
        <end position="57"/>
    </location>
</feature>
<dbReference type="AlphaFoldDB" id="A0AAF0V3S2"/>